<name>A0A1J9Q7T8_9EURO</name>
<accession>A0A1J9Q7T8</accession>
<proteinExistence type="predicted"/>
<dbReference type="PANTHER" id="PTHR31131">
    <property type="entry name" value="CHROMOSOME 1, WHOLE GENOME SHOTGUN SEQUENCE"/>
    <property type="match status" value="1"/>
</dbReference>
<sequence>MCYIFVELACTVFGIEYACPSLLTLEIGIQNDRLALIHIPLDLYPFFLQPILQLIFHDVPGIEDTHTDEIDISEPTNPAFLNVSITPVECSIVCSRELAELYFHPLAEKFNQNVPSKSRQVSISKEDFIVMQVDGQGLDAGQRVLELTSPLAMAGVPIFFISTYFSDYILVPCRSRGHVTQALENRGFNFEVSSDALINSNSHPQFRNSPPSLDAQRSPPVTPPPATLSELQTRTFATLRKHNIHARVDKSLRIVQCAAQYSSSSRSSSPSILRPSLVTTLILDEPRFLSLTLTATDPAASILLEKRLLPRFSLDPTSPVSQDPYSDYSLDNSSNLLLVSKGDFLIPIMLDLRDLPLEATGIVCGVAGRLAAATQTHTGEPTNGSENDDDDDDISSVELPPTDGSAVAKSKKSASSSSQKRGQNSDQVQGQGQVHRVLSDPDSAYPDAVDISFLSTVRAGTVIVGERELERAMASLDAESAGAST</sequence>
<evidence type="ECO:0000259" key="2">
    <source>
        <dbReference type="Pfam" id="PF13840"/>
    </source>
</evidence>
<keyword evidence="4" id="KW-1185">Reference proteome</keyword>
<evidence type="ECO:0000256" key="1">
    <source>
        <dbReference type="SAM" id="MobiDB-lite"/>
    </source>
</evidence>
<dbReference type="InterPro" id="IPR027795">
    <property type="entry name" value="CASTOR_ACT_dom"/>
</dbReference>
<feature type="compositionally biased region" description="Polar residues" evidence="1">
    <location>
        <begin position="201"/>
        <end position="211"/>
    </location>
</feature>
<dbReference type="Gene3D" id="3.30.2130.10">
    <property type="entry name" value="VC0802-like"/>
    <property type="match status" value="1"/>
</dbReference>
<dbReference type="GO" id="GO:0046394">
    <property type="term" value="P:carboxylic acid biosynthetic process"/>
    <property type="evidence" value="ECO:0007669"/>
    <property type="project" value="UniProtKB-ARBA"/>
</dbReference>
<feature type="compositionally biased region" description="Polar residues" evidence="1">
    <location>
        <begin position="375"/>
        <end position="385"/>
    </location>
</feature>
<dbReference type="InterPro" id="IPR045865">
    <property type="entry name" value="ACT-like_dom_sf"/>
</dbReference>
<feature type="compositionally biased region" description="Low complexity" evidence="1">
    <location>
        <begin position="405"/>
        <end position="418"/>
    </location>
</feature>
<dbReference type="InterPro" id="IPR051719">
    <property type="entry name" value="CASTOR_mTORC1"/>
</dbReference>
<gene>
    <name evidence="3" type="ORF">AJ78_07107</name>
</gene>
<feature type="compositionally biased region" description="Polar residues" evidence="1">
    <location>
        <begin position="419"/>
        <end position="432"/>
    </location>
</feature>
<dbReference type="PANTHER" id="PTHR31131:SF6">
    <property type="entry name" value="CASTOR ACT DOMAIN-CONTAINING PROTEIN"/>
    <property type="match status" value="1"/>
</dbReference>
<dbReference type="SUPFAM" id="SSF55021">
    <property type="entry name" value="ACT-like"/>
    <property type="match status" value="1"/>
</dbReference>
<organism evidence="3 4">
    <name type="scientific">Emergomyces pasteurianus Ep9510</name>
    <dbReference type="NCBI Taxonomy" id="1447872"/>
    <lineage>
        <taxon>Eukaryota</taxon>
        <taxon>Fungi</taxon>
        <taxon>Dikarya</taxon>
        <taxon>Ascomycota</taxon>
        <taxon>Pezizomycotina</taxon>
        <taxon>Eurotiomycetes</taxon>
        <taxon>Eurotiomycetidae</taxon>
        <taxon>Onygenales</taxon>
        <taxon>Ajellomycetaceae</taxon>
        <taxon>Emergomyces</taxon>
    </lineage>
</organism>
<protein>
    <recommendedName>
        <fullName evidence="2">CASTOR ACT domain-containing protein</fullName>
    </recommendedName>
</protein>
<reference evidence="3 4" key="1">
    <citation type="submission" date="2015-07" db="EMBL/GenBank/DDBJ databases">
        <title>Emmonsia species relationships and genome sequence.</title>
        <authorList>
            <consortium name="The Broad Institute Genomics Platform"/>
            <person name="Cuomo C.A."/>
            <person name="Munoz J.F."/>
            <person name="Imamovic A."/>
            <person name="Priest M.E."/>
            <person name="Young S."/>
            <person name="Clay O.K."/>
            <person name="McEwen J.G."/>
        </authorList>
    </citation>
    <scope>NUCLEOTIDE SEQUENCE [LARGE SCALE GENOMIC DNA]</scope>
    <source>
        <strain evidence="3 4">UAMH 9510</strain>
    </source>
</reference>
<feature type="region of interest" description="Disordered" evidence="1">
    <location>
        <begin position="375"/>
        <end position="444"/>
    </location>
</feature>
<dbReference type="Proteomes" id="UP000182235">
    <property type="component" value="Unassembled WGS sequence"/>
</dbReference>
<comment type="caution">
    <text evidence="3">The sequence shown here is derived from an EMBL/GenBank/DDBJ whole genome shotgun (WGS) entry which is preliminary data.</text>
</comment>
<feature type="compositionally biased region" description="Acidic residues" evidence="1">
    <location>
        <begin position="386"/>
        <end position="395"/>
    </location>
</feature>
<evidence type="ECO:0000313" key="3">
    <source>
        <dbReference type="EMBL" id="OJD12263.1"/>
    </source>
</evidence>
<evidence type="ECO:0000313" key="4">
    <source>
        <dbReference type="Proteomes" id="UP000182235"/>
    </source>
</evidence>
<dbReference type="OrthoDB" id="58529at2759"/>
<dbReference type="Pfam" id="PF13840">
    <property type="entry name" value="ACT_7"/>
    <property type="match status" value="1"/>
</dbReference>
<dbReference type="GO" id="GO:0006520">
    <property type="term" value="P:amino acid metabolic process"/>
    <property type="evidence" value="ECO:0007669"/>
    <property type="project" value="UniProtKB-ARBA"/>
</dbReference>
<dbReference type="AlphaFoldDB" id="A0A1J9Q7T8"/>
<dbReference type="EMBL" id="LGRN01000427">
    <property type="protein sequence ID" value="OJD12263.1"/>
    <property type="molecule type" value="Genomic_DNA"/>
</dbReference>
<dbReference type="VEuPathDB" id="FungiDB:AJ78_07107"/>
<feature type="region of interest" description="Disordered" evidence="1">
    <location>
        <begin position="201"/>
        <end position="228"/>
    </location>
</feature>
<feature type="domain" description="CASTOR ACT" evidence="2">
    <location>
        <begin position="124"/>
        <end position="184"/>
    </location>
</feature>